<accession>A0A2M7QDK0</accession>
<keyword evidence="1" id="KW-0812">Transmembrane</keyword>
<dbReference type="AlphaFoldDB" id="A0A2M7QDK0"/>
<evidence type="ECO:0008006" key="4">
    <source>
        <dbReference type="Google" id="ProtNLM"/>
    </source>
</evidence>
<dbReference type="EMBL" id="PFLF01000036">
    <property type="protein sequence ID" value="PIY69291.1"/>
    <property type="molecule type" value="Genomic_DNA"/>
</dbReference>
<evidence type="ECO:0000313" key="3">
    <source>
        <dbReference type="Proteomes" id="UP000230108"/>
    </source>
</evidence>
<gene>
    <name evidence="2" type="ORF">COY90_01375</name>
</gene>
<keyword evidence="1" id="KW-1133">Transmembrane helix</keyword>
<protein>
    <recommendedName>
        <fullName evidence="4">LytR/CpsA/Psr regulator C-terminal domain-containing protein</fullName>
    </recommendedName>
</protein>
<dbReference type="Proteomes" id="UP000230108">
    <property type="component" value="Unassembled WGS sequence"/>
</dbReference>
<organism evidence="2 3">
    <name type="scientific">Candidatus Roizmanbacteria bacterium CG_4_10_14_0_8_um_filter_39_9</name>
    <dbReference type="NCBI Taxonomy" id="1974829"/>
    <lineage>
        <taxon>Bacteria</taxon>
        <taxon>Candidatus Roizmaniibacteriota</taxon>
    </lineage>
</organism>
<name>A0A2M7QDK0_9BACT</name>
<evidence type="ECO:0000256" key="1">
    <source>
        <dbReference type="SAM" id="Phobius"/>
    </source>
</evidence>
<comment type="caution">
    <text evidence="2">The sequence shown here is derived from an EMBL/GenBank/DDBJ whole genome shotgun (WGS) entry which is preliminary data.</text>
</comment>
<feature type="transmembrane region" description="Helical" evidence="1">
    <location>
        <begin position="26"/>
        <end position="48"/>
    </location>
</feature>
<proteinExistence type="predicted"/>
<keyword evidence="1" id="KW-0472">Membrane</keyword>
<reference evidence="3" key="1">
    <citation type="submission" date="2017-09" db="EMBL/GenBank/DDBJ databases">
        <title>Depth-based differentiation of microbial function through sediment-hosted aquifers and enrichment of novel symbionts in the deep terrestrial subsurface.</title>
        <authorList>
            <person name="Probst A.J."/>
            <person name="Ladd B."/>
            <person name="Jarett J.K."/>
            <person name="Geller-Mcgrath D.E."/>
            <person name="Sieber C.M.K."/>
            <person name="Emerson J.B."/>
            <person name="Anantharaman K."/>
            <person name="Thomas B.C."/>
            <person name="Malmstrom R."/>
            <person name="Stieglmeier M."/>
            <person name="Klingl A."/>
            <person name="Woyke T."/>
            <person name="Ryan C.M."/>
            <person name="Banfield J.F."/>
        </authorList>
    </citation>
    <scope>NUCLEOTIDE SEQUENCE [LARGE SCALE GENOMIC DNA]</scope>
</reference>
<evidence type="ECO:0000313" key="2">
    <source>
        <dbReference type="EMBL" id="PIY69291.1"/>
    </source>
</evidence>
<sequence length="321" mass="36406">MKRIKLRVNPTSQGFAGQAKSKSQKIAYLIAAILFLFIIGIIGTRQFLDSLFFSKKDRINVVVYGKDTLFYSFGRTDSVNYFISFFPDIKINVPGGYGKYRVGGIGRLAFQEKNPMLIQTSFSAVTSATVDLYFYDNSPEIYYGASVIPDNKITPPSLLSIFFMQSNGNIFDRLFLMLLTAGRSGSQLTPIIYTSLDTDGEDVLKDRDFGKKYLGYLFNKTFRREQKTVQIHYSIRARPNNNYRTALTISRIIEGDGIRVVDITEDAPRTECEVYESADIFSQSAKHISAFFGCPLRMRNVESSDIAVYLGPLEKSWEMVY</sequence>